<dbReference type="InterPro" id="IPR036271">
    <property type="entry name" value="Tet_transcr_reg_TetR-rel_C_sf"/>
</dbReference>
<dbReference type="SUPFAM" id="SSF48498">
    <property type="entry name" value="Tetracyclin repressor-like, C-terminal domain"/>
    <property type="match status" value="1"/>
</dbReference>
<dbReference type="InterPro" id="IPR050109">
    <property type="entry name" value="HTH-type_TetR-like_transc_reg"/>
</dbReference>
<dbReference type="Proteomes" id="UP000477680">
    <property type="component" value="Chromosome"/>
</dbReference>
<keyword evidence="5" id="KW-0804">Transcription</keyword>
<dbReference type="PANTHER" id="PTHR30055">
    <property type="entry name" value="HTH-TYPE TRANSCRIPTIONAL REGULATOR RUTR"/>
    <property type="match status" value="1"/>
</dbReference>
<keyword evidence="3" id="KW-0805">Transcription regulation</keyword>
<evidence type="ECO:0000259" key="7">
    <source>
        <dbReference type="PROSITE" id="PS50977"/>
    </source>
</evidence>
<keyword evidence="2" id="KW-0678">Repressor</keyword>
<dbReference type="RefSeq" id="WP_163496335.1">
    <property type="nucleotide sequence ID" value="NZ_CP048711.1"/>
</dbReference>
<dbReference type="InterPro" id="IPR004111">
    <property type="entry name" value="Repressor_TetR_C"/>
</dbReference>
<keyword evidence="9" id="KW-1185">Reference proteome</keyword>
<reference evidence="8 9" key="1">
    <citation type="submission" date="2020-02" db="EMBL/GenBank/DDBJ databases">
        <title>Genome sequencing for Kineobactrum sp. M2.</title>
        <authorList>
            <person name="Park S.-J."/>
        </authorList>
    </citation>
    <scope>NUCLEOTIDE SEQUENCE [LARGE SCALE GENOMIC DNA]</scope>
    <source>
        <strain evidence="8 9">M2</strain>
    </source>
</reference>
<evidence type="ECO:0000256" key="1">
    <source>
        <dbReference type="ARBA" id="ARBA00002856"/>
    </source>
</evidence>
<sequence length="207" mass="22566">MPRPGLSCDRIVSAAIQIADEQGLDAVTLRGIAKRLQVHVTSLYNHIPTKEELFVEMSTALMAEADLPVGEITWQDWIRVFASEILVLARRHPGAFQLLQQGPAQGEGVMQSLESAIAAFQADGFDTVSTDCAITTVSVAVLGMVLDDLRSDLKPEVEKHLSQLPRDRFPHIHRLLAVSGEADSFGFLVEVLVAGIAANRNNGRLCR</sequence>
<dbReference type="InterPro" id="IPR003012">
    <property type="entry name" value="Tet_transcr_reg_TetR"/>
</dbReference>
<name>A0A6C0U8P1_9GAMM</name>
<dbReference type="Gene3D" id="1.10.357.10">
    <property type="entry name" value="Tetracycline Repressor, domain 2"/>
    <property type="match status" value="1"/>
</dbReference>
<evidence type="ECO:0000256" key="5">
    <source>
        <dbReference type="ARBA" id="ARBA00023163"/>
    </source>
</evidence>
<dbReference type="SUPFAM" id="SSF46689">
    <property type="entry name" value="Homeodomain-like"/>
    <property type="match status" value="1"/>
</dbReference>
<dbReference type="GO" id="GO:0045892">
    <property type="term" value="P:negative regulation of DNA-templated transcription"/>
    <property type="evidence" value="ECO:0007669"/>
    <property type="project" value="InterPro"/>
</dbReference>
<evidence type="ECO:0000256" key="3">
    <source>
        <dbReference type="ARBA" id="ARBA00023015"/>
    </source>
</evidence>
<dbReference type="PRINTS" id="PR00455">
    <property type="entry name" value="HTHTETR"/>
</dbReference>
<evidence type="ECO:0000256" key="4">
    <source>
        <dbReference type="ARBA" id="ARBA00023125"/>
    </source>
</evidence>
<dbReference type="GO" id="GO:0003700">
    <property type="term" value="F:DNA-binding transcription factor activity"/>
    <property type="evidence" value="ECO:0007669"/>
    <property type="project" value="TreeGrafter"/>
</dbReference>
<evidence type="ECO:0000313" key="9">
    <source>
        <dbReference type="Proteomes" id="UP000477680"/>
    </source>
</evidence>
<evidence type="ECO:0000313" key="8">
    <source>
        <dbReference type="EMBL" id="QIB66905.1"/>
    </source>
</evidence>
<dbReference type="PROSITE" id="PS50977">
    <property type="entry name" value="HTH_TETR_2"/>
    <property type="match status" value="1"/>
</dbReference>
<dbReference type="InterPro" id="IPR009057">
    <property type="entry name" value="Homeodomain-like_sf"/>
</dbReference>
<dbReference type="Pfam" id="PF00440">
    <property type="entry name" value="TetR_N"/>
    <property type="match status" value="1"/>
</dbReference>
<gene>
    <name evidence="8" type="ORF">G3T16_17420</name>
</gene>
<dbReference type="KEGG" id="kim:G3T16_17420"/>
<dbReference type="AlphaFoldDB" id="A0A6C0U8P1"/>
<dbReference type="GO" id="GO:0000976">
    <property type="term" value="F:transcription cis-regulatory region binding"/>
    <property type="evidence" value="ECO:0007669"/>
    <property type="project" value="TreeGrafter"/>
</dbReference>
<dbReference type="Pfam" id="PF02909">
    <property type="entry name" value="TetR_C_1"/>
    <property type="match status" value="1"/>
</dbReference>
<dbReference type="PRINTS" id="PR00400">
    <property type="entry name" value="TETREPRESSOR"/>
</dbReference>
<accession>A0A6C0U8P1</accession>
<dbReference type="EMBL" id="CP048711">
    <property type="protein sequence ID" value="QIB66905.1"/>
    <property type="molecule type" value="Genomic_DNA"/>
</dbReference>
<evidence type="ECO:0000256" key="6">
    <source>
        <dbReference type="PROSITE-ProRule" id="PRU00335"/>
    </source>
</evidence>
<dbReference type="InterPro" id="IPR001647">
    <property type="entry name" value="HTH_TetR"/>
</dbReference>
<protein>
    <submittedName>
        <fullName evidence="8">TetR/AcrR family transcriptional regulator</fullName>
    </submittedName>
</protein>
<dbReference type="GO" id="GO:0046677">
    <property type="term" value="P:response to antibiotic"/>
    <property type="evidence" value="ECO:0007669"/>
    <property type="project" value="InterPro"/>
</dbReference>
<evidence type="ECO:0000256" key="2">
    <source>
        <dbReference type="ARBA" id="ARBA00022491"/>
    </source>
</evidence>
<feature type="DNA-binding region" description="H-T-H motif" evidence="6">
    <location>
        <begin position="28"/>
        <end position="47"/>
    </location>
</feature>
<organism evidence="8 9">
    <name type="scientific">Kineobactrum salinum</name>
    <dbReference type="NCBI Taxonomy" id="2708301"/>
    <lineage>
        <taxon>Bacteria</taxon>
        <taxon>Pseudomonadati</taxon>
        <taxon>Pseudomonadota</taxon>
        <taxon>Gammaproteobacteria</taxon>
        <taxon>Cellvibrionales</taxon>
        <taxon>Halieaceae</taxon>
        <taxon>Kineobactrum</taxon>
    </lineage>
</organism>
<feature type="domain" description="HTH tetR-type" evidence="7">
    <location>
        <begin position="5"/>
        <end position="65"/>
    </location>
</feature>
<dbReference type="PANTHER" id="PTHR30055:SF151">
    <property type="entry name" value="TRANSCRIPTIONAL REGULATORY PROTEIN"/>
    <property type="match status" value="1"/>
</dbReference>
<comment type="function">
    <text evidence="1">TetR is the repressor of the tetracycline resistance element; its N-terminal region forms a helix-turn-helix structure and binds DNA. Binding of tetracycline to TetR reduces the repressor affinity for the tetracycline resistance gene (tetA) promoter operator sites.</text>
</comment>
<keyword evidence="4 6" id="KW-0238">DNA-binding</keyword>
<proteinExistence type="predicted"/>